<evidence type="ECO:0000256" key="1">
    <source>
        <dbReference type="ARBA" id="ARBA00022723"/>
    </source>
</evidence>
<feature type="compositionally biased region" description="Low complexity" evidence="5">
    <location>
        <begin position="34"/>
        <end position="44"/>
    </location>
</feature>
<dbReference type="GO" id="GO:0016874">
    <property type="term" value="F:ligase activity"/>
    <property type="evidence" value="ECO:0007669"/>
    <property type="project" value="UniProtKB-KW"/>
</dbReference>
<dbReference type="AlphaFoldDB" id="A0A167EK48"/>
<feature type="region of interest" description="Disordered" evidence="5">
    <location>
        <begin position="1"/>
        <end position="85"/>
    </location>
</feature>
<dbReference type="EMBL" id="CP014502">
    <property type="protein sequence ID" value="ANB14171.1"/>
    <property type="molecule type" value="Genomic_DNA"/>
</dbReference>
<accession>A0A167EK48</accession>
<dbReference type="PROSITE" id="PS50089">
    <property type="entry name" value="ZF_RING_2"/>
    <property type="match status" value="1"/>
</dbReference>
<feature type="region of interest" description="Disordered" evidence="5">
    <location>
        <begin position="333"/>
        <end position="353"/>
    </location>
</feature>
<dbReference type="SMART" id="SM00184">
    <property type="entry name" value="RING"/>
    <property type="match status" value="1"/>
</dbReference>
<feature type="compositionally biased region" description="Polar residues" evidence="5">
    <location>
        <begin position="13"/>
        <end position="24"/>
    </location>
</feature>
<evidence type="ECO:0000313" key="7">
    <source>
        <dbReference type="EMBL" id="ANB14171.1"/>
    </source>
</evidence>
<dbReference type="InterPro" id="IPR017907">
    <property type="entry name" value="Znf_RING_CS"/>
</dbReference>
<keyword evidence="1" id="KW-0479">Metal-binding</keyword>
<dbReference type="PROSITE" id="PS00518">
    <property type="entry name" value="ZF_RING_1"/>
    <property type="match status" value="1"/>
</dbReference>
<evidence type="ECO:0000256" key="3">
    <source>
        <dbReference type="ARBA" id="ARBA00022833"/>
    </source>
</evidence>
<dbReference type="RefSeq" id="XP_018736648.1">
    <property type="nucleotide sequence ID" value="XM_018882253.1"/>
</dbReference>
<evidence type="ECO:0000256" key="5">
    <source>
        <dbReference type="SAM" id="MobiDB-lite"/>
    </source>
</evidence>
<evidence type="ECO:0000259" key="6">
    <source>
        <dbReference type="PROSITE" id="PS50089"/>
    </source>
</evidence>
<dbReference type="InterPro" id="IPR013083">
    <property type="entry name" value="Znf_RING/FYVE/PHD"/>
</dbReference>
<dbReference type="GeneID" id="30037339"/>
<dbReference type="SUPFAM" id="SSF57850">
    <property type="entry name" value="RING/U-box"/>
    <property type="match status" value="1"/>
</dbReference>
<evidence type="ECO:0000256" key="4">
    <source>
        <dbReference type="PROSITE-ProRule" id="PRU00175"/>
    </source>
</evidence>
<dbReference type="InterPro" id="IPR001841">
    <property type="entry name" value="Znf_RING"/>
</dbReference>
<organism evidence="7 8">
    <name type="scientific">Sugiyamaella lignohabitans</name>
    <dbReference type="NCBI Taxonomy" id="796027"/>
    <lineage>
        <taxon>Eukaryota</taxon>
        <taxon>Fungi</taxon>
        <taxon>Dikarya</taxon>
        <taxon>Ascomycota</taxon>
        <taxon>Saccharomycotina</taxon>
        <taxon>Dipodascomycetes</taxon>
        <taxon>Dipodascales</taxon>
        <taxon>Trichomonascaceae</taxon>
        <taxon>Sugiyamaella</taxon>
    </lineage>
</organism>
<dbReference type="Gene3D" id="3.30.40.10">
    <property type="entry name" value="Zinc/RING finger domain, C3HC4 (zinc finger)"/>
    <property type="match status" value="1"/>
</dbReference>
<dbReference type="KEGG" id="slb:AWJ20_5130"/>
<reference evidence="7 8" key="1">
    <citation type="submission" date="2016-02" db="EMBL/GenBank/DDBJ databases">
        <title>Complete genome sequence and transcriptome regulation of the pentose utilising yeast Sugiyamaella lignohabitans.</title>
        <authorList>
            <person name="Bellasio M."/>
            <person name="Peymann A."/>
            <person name="Valli M."/>
            <person name="Sipitzky M."/>
            <person name="Graf A."/>
            <person name="Sauer M."/>
            <person name="Marx H."/>
            <person name="Mattanovich D."/>
        </authorList>
    </citation>
    <scope>NUCLEOTIDE SEQUENCE [LARGE SCALE GENOMIC DNA]</scope>
    <source>
        <strain evidence="7 8">CBS 10342</strain>
    </source>
</reference>
<gene>
    <name evidence="7" type="primary">SLX8</name>
    <name evidence="7" type="ORF">AWJ20_5130</name>
</gene>
<keyword evidence="3" id="KW-0862">Zinc</keyword>
<name>A0A167EK48_9ASCO</name>
<keyword evidence="7" id="KW-0436">Ligase</keyword>
<sequence length="353" mass="38845">MTNDEAPEKGGDSSRNLTGLFETSQQHRHRKIYSQSSQSQSTSTNPENDNEVGSLSPKRKRRRRSSLAELGRLVRGSDPVPMGDSSAVAELLEPAVSENTEQDHNAVPPEIIEVEIRLDSLGGEGGNMIYPIPTDTVPAAPVDQDYQGAAAEDLSADDEVIPVDTGSGSEQPELIRSSRSINLRTRDRGDSRSLARDRRAYQKRIEMPRTSSYSPIDLTDDGMDFAEVIDIADDEEDGILTTKQLKNDAPTELNERAGFRQATCCVCFESPKIVAITVCGHFYCSKCVFRALTISPRATTTYGECSVCRTKMAYTAVKFLELKLRPRKRELSKNDAPVLPENTSTPVVATDLE</sequence>
<dbReference type="OrthoDB" id="6270329at2759"/>
<dbReference type="GO" id="GO:0008270">
    <property type="term" value="F:zinc ion binding"/>
    <property type="evidence" value="ECO:0007669"/>
    <property type="project" value="UniProtKB-KW"/>
</dbReference>
<feature type="compositionally biased region" description="Basic and acidic residues" evidence="5">
    <location>
        <begin position="1"/>
        <end position="12"/>
    </location>
</feature>
<keyword evidence="2 4" id="KW-0863">Zinc-finger</keyword>
<evidence type="ECO:0000313" key="8">
    <source>
        <dbReference type="Proteomes" id="UP000189580"/>
    </source>
</evidence>
<proteinExistence type="predicted"/>
<keyword evidence="8" id="KW-1185">Reference proteome</keyword>
<dbReference type="Proteomes" id="UP000189580">
    <property type="component" value="Chromosome d"/>
</dbReference>
<feature type="domain" description="RING-type" evidence="6">
    <location>
        <begin position="264"/>
        <end position="309"/>
    </location>
</feature>
<protein>
    <submittedName>
        <fullName evidence="7">SUMO-targeted ubiquitin ligase complex subunit SLX8</fullName>
    </submittedName>
</protein>
<evidence type="ECO:0000256" key="2">
    <source>
        <dbReference type="ARBA" id="ARBA00022771"/>
    </source>
</evidence>